<feature type="transmembrane region" description="Helical" evidence="14">
    <location>
        <begin position="169"/>
        <end position="188"/>
    </location>
</feature>
<evidence type="ECO:0000256" key="6">
    <source>
        <dbReference type="ARBA" id="ARBA00022692"/>
    </source>
</evidence>
<keyword evidence="9 14" id="KW-0472">Membrane</keyword>
<dbReference type="PANTHER" id="PTHR43448:SF7">
    <property type="entry name" value="4-HYDROXYBENZOATE SOLANESYLTRANSFERASE"/>
    <property type="match status" value="1"/>
</dbReference>
<dbReference type="EC" id="2.5.1.141" evidence="3 14"/>
<gene>
    <name evidence="14" type="primary">ctaB</name>
    <name evidence="16" type="ORF">AB6N35_14395</name>
</gene>
<keyword evidence="8 14" id="KW-0350">Heme biosynthesis</keyword>
<evidence type="ECO:0000256" key="14">
    <source>
        <dbReference type="HAMAP-Rule" id="MF_00154"/>
    </source>
</evidence>
<dbReference type="NCBIfam" id="TIGR01473">
    <property type="entry name" value="cyoE_ctaB"/>
    <property type="match status" value="1"/>
</dbReference>
<protein>
    <recommendedName>
        <fullName evidence="11 14">Protoheme IX farnesyltransferase</fullName>
        <ecNumber evidence="3 14">2.5.1.141</ecNumber>
    </recommendedName>
    <alternativeName>
        <fullName evidence="12 14">Heme B farnesyltransferase</fullName>
    </alternativeName>
    <alternativeName>
        <fullName evidence="10 14">Heme O synthase</fullName>
    </alternativeName>
</protein>
<feature type="transmembrane region" description="Helical" evidence="14">
    <location>
        <begin position="114"/>
        <end position="135"/>
    </location>
</feature>
<dbReference type="InterPro" id="IPR044878">
    <property type="entry name" value="UbiA_sf"/>
</dbReference>
<dbReference type="Pfam" id="PF01040">
    <property type="entry name" value="UbiA"/>
    <property type="match status" value="1"/>
</dbReference>
<feature type="transmembrane region" description="Helical" evidence="14">
    <location>
        <begin position="67"/>
        <end position="93"/>
    </location>
</feature>
<dbReference type="Gene3D" id="1.10.357.140">
    <property type="entry name" value="UbiA prenyltransferase"/>
    <property type="match status" value="1"/>
</dbReference>
<keyword evidence="4 14" id="KW-1003">Cell membrane</keyword>
<feature type="transmembrane region" description="Helical" evidence="14">
    <location>
        <begin position="200"/>
        <end position="225"/>
    </location>
</feature>
<feature type="compositionally biased region" description="Polar residues" evidence="15">
    <location>
        <begin position="1"/>
        <end position="18"/>
    </location>
</feature>
<evidence type="ECO:0000256" key="10">
    <source>
        <dbReference type="ARBA" id="ARBA00030253"/>
    </source>
</evidence>
<dbReference type="CDD" id="cd13957">
    <property type="entry name" value="PT_UbiA_Cox10"/>
    <property type="match status" value="1"/>
</dbReference>
<proteinExistence type="inferred from homology"/>
<evidence type="ECO:0000256" key="3">
    <source>
        <dbReference type="ARBA" id="ARBA00012292"/>
    </source>
</evidence>
<evidence type="ECO:0000256" key="11">
    <source>
        <dbReference type="ARBA" id="ARBA00040810"/>
    </source>
</evidence>
<evidence type="ECO:0000256" key="12">
    <source>
        <dbReference type="ARBA" id="ARBA00042475"/>
    </source>
</evidence>
<evidence type="ECO:0000256" key="13">
    <source>
        <dbReference type="ARBA" id="ARBA00047690"/>
    </source>
</evidence>
<comment type="caution">
    <text evidence="16">The sequence shown here is derived from an EMBL/GenBank/DDBJ whole genome shotgun (WGS) entry which is preliminary data.</text>
</comment>
<comment type="pathway">
    <text evidence="2 14">Porphyrin-containing compound metabolism; heme O biosynthesis; heme O from protoheme: step 1/1.</text>
</comment>
<evidence type="ECO:0000256" key="9">
    <source>
        <dbReference type="ARBA" id="ARBA00023136"/>
    </source>
</evidence>
<keyword evidence="17" id="KW-1185">Reference proteome</keyword>
<comment type="catalytic activity">
    <reaction evidence="13 14">
        <text>heme b + (2E,6E)-farnesyl diphosphate + H2O = Fe(II)-heme o + diphosphate</text>
        <dbReference type="Rhea" id="RHEA:28070"/>
        <dbReference type="ChEBI" id="CHEBI:15377"/>
        <dbReference type="ChEBI" id="CHEBI:33019"/>
        <dbReference type="ChEBI" id="CHEBI:60344"/>
        <dbReference type="ChEBI" id="CHEBI:60530"/>
        <dbReference type="ChEBI" id="CHEBI:175763"/>
        <dbReference type="EC" id="2.5.1.141"/>
    </reaction>
</comment>
<reference evidence="17" key="1">
    <citation type="submission" date="2024-07" db="EMBL/GenBank/DDBJ databases">
        <title>Pseudomonas strain that inhibits Aeromonas fish pathogens.</title>
        <authorList>
            <person name="Wildschutte H."/>
        </authorList>
    </citation>
    <scope>NUCLEOTIDE SEQUENCE [LARGE SCALE GENOMIC DNA]</scope>
    <source>
        <strain evidence="17">n60</strain>
    </source>
</reference>
<organism evidence="16 17">
    <name type="scientific">Dietzia cinnamea</name>
    <dbReference type="NCBI Taxonomy" id="321318"/>
    <lineage>
        <taxon>Bacteria</taxon>
        <taxon>Bacillati</taxon>
        <taxon>Actinomycetota</taxon>
        <taxon>Actinomycetes</taxon>
        <taxon>Mycobacteriales</taxon>
        <taxon>Dietziaceae</taxon>
        <taxon>Dietzia</taxon>
    </lineage>
</organism>
<evidence type="ECO:0000313" key="17">
    <source>
        <dbReference type="Proteomes" id="UP001560293"/>
    </source>
</evidence>
<dbReference type="PANTHER" id="PTHR43448">
    <property type="entry name" value="PROTOHEME IX FARNESYLTRANSFERASE, MITOCHONDRIAL"/>
    <property type="match status" value="1"/>
</dbReference>
<feature type="transmembrane region" description="Helical" evidence="14">
    <location>
        <begin position="311"/>
        <end position="332"/>
    </location>
</feature>
<evidence type="ECO:0000313" key="16">
    <source>
        <dbReference type="EMBL" id="MEX6465509.1"/>
    </source>
</evidence>
<keyword evidence="6 14" id="KW-0812">Transmembrane</keyword>
<name>A0ABV3YKL7_9ACTN</name>
<dbReference type="GO" id="GO:0008495">
    <property type="term" value="F:protoheme IX farnesyltransferase activity"/>
    <property type="evidence" value="ECO:0007669"/>
    <property type="project" value="UniProtKB-EC"/>
</dbReference>
<evidence type="ECO:0000256" key="15">
    <source>
        <dbReference type="SAM" id="MobiDB-lite"/>
    </source>
</evidence>
<dbReference type="EMBL" id="JBFTEZ010000002">
    <property type="protein sequence ID" value="MEX6465509.1"/>
    <property type="molecule type" value="Genomic_DNA"/>
</dbReference>
<keyword evidence="5 14" id="KW-0808">Transferase</keyword>
<comment type="similarity">
    <text evidence="14">Belongs to the UbiA prenyltransferase family. Protoheme IX farnesyltransferase subfamily.</text>
</comment>
<feature type="transmembrane region" description="Helical" evidence="14">
    <location>
        <begin position="271"/>
        <end position="290"/>
    </location>
</feature>
<comment type="subcellular location">
    <subcellularLocation>
        <location evidence="1 14">Cell membrane</location>
        <topology evidence="1 14">Multi-pass membrane protein</topology>
    </subcellularLocation>
</comment>
<dbReference type="InterPro" id="IPR006369">
    <property type="entry name" value="Protohaem_IX_farnesylTrfase"/>
</dbReference>
<comment type="function">
    <text evidence="14">Converts heme B (protoheme IX) to heme O by substitution of the vinyl group on carbon 2 of heme B porphyrin ring with a hydroxyethyl farnesyl side group.</text>
</comment>
<evidence type="ECO:0000256" key="4">
    <source>
        <dbReference type="ARBA" id="ARBA00022475"/>
    </source>
</evidence>
<dbReference type="NCBIfam" id="NF003349">
    <property type="entry name" value="PRK04375.1-2"/>
    <property type="match status" value="1"/>
</dbReference>
<dbReference type="HAMAP" id="MF_00154">
    <property type="entry name" value="CyoE_CtaB"/>
    <property type="match status" value="1"/>
</dbReference>
<dbReference type="Proteomes" id="UP001560293">
    <property type="component" value="Unassembled WGS sequence"/>
</dbReference>
<evidence type="ECO:0000256" key="5">
    <source>
        <dbReference type="ARBA" id="ARBA00022679"/>
    </source>
</evidence>
<sequence>MHDSTPTRSGGPSVSPPESTGRPAPASGRARVVDVVMAYIALTKPRVIELLLVAAIPALLQADRGNIHLSLVLLTLVGGWMGAASANSLNMVVDYDIDQVMKRTERRPLARHAITPRAALVFGLTLGVASMLWLGLLANSWLAAFFILITILFYVIVYSMILKRRTAQNVVWGGAAGCMPVFVSWAVITDNLPDGQPHNWWQAVVLFLIIFFWTPPHTWALAMRYKEDYKAAGVPMLPVVMGPEGVTRRITIYTWVTVLCTFALIPAAGWVYAAGAIGFGVWFIVMAHRLEAGVRRGVEVKPLKLFILSNNYLAGVFVALSIDAVLGLQTVAELLSLA</sequence>
<evidence type="ECO:0000256" key="7">
    <source>
        <dbReference type="ARBA" id="ARBA00022989"/>
    </source>
</evidence>
<evidence type="ECO:0000256" key="8">
    <source>
        <dbReference type="ARBA" id="ARBA00023133"/>
    </source>
</evidence>
<feature type="region of interest" description="Disordered" evidence="15">
    <location>
        <begin position="1"/>
        <end position="26"/>
    </location>
</feature>
<keyword evidence="7 14" id="KW-1133">Transmembrane helix</keyword>
<evidence type="ECO:0000256" key="1">
    <source>
        <dbReference type="ARBA" id="ARBA00004651"/>
    </source>
</evidence>
<accession>A0ABV3YKL7</accession>
<feature type="transmembrane region" description="Helical" evidence="14">
    <location>
        <begin position="141"/>
        <end position="162"/>
    </location>
</feature>
<comment type="miscellaneous">
    <text evidence="14">Carbon 2 of the heme B porphyrin ring is defined according to the Fischer nomenclature.</text>
</comment>
<dbReference type="InterPro" id="IPR000537">
    <property type="entry name" value="UbiA_prenyltransferase"/>
</dbReference>
<evidence type="ECO:0000256" key="2">
    <source>
        <dbReference type="ARBA" id="ARBA00004919"/>
    </source>
</evidence>
<dbReference type="Gene3D" id="1.20.120.1780">
    <property type="entry name" value="UbiA prenyltransferase"/>
    <property type="match status" value="1"/>
</dbReference>